<evidence type="ECO:0000256" key="1">
    <source>
        <dbReference type="ARBA" id="ARBA00004842"/>
    </source>
</evidence>
<protein>
    <recommendedName>
        <fullName evidence="3 11">Shikimate kinase</fullName>
        <shortName evidence="11">SK</shortName>
        <ecNumber evidence="3 11">2.7.1.71</ecNumber>
    </recommendedName>
</protein>
<dbReference type="AlphaFoldDB" id="A0A7U9TJ41"/>
<evidence type="ECO:0000256" key="3">
    <source>
        <dbReference type="ARBA" id="ARBA00012154"/>
    </source>
</evidence>
<gene>
    <name evidence="11 12" type="primary">aroK</name>
    <name evidence="12" type="ORF">MPAN_005600</name>
</gene>
<dbReference type="KEGG" id="manr:MPAN_005600"/>
<keyword evidence="8 11" id="KW-0067">ATP-binding</keyword>
<evidence type="ECO:0000256" key="8">
    <source>
        <dbReference type="ARBA" id="ARBA00022840"/>
    </source>
</evidence>
<dbReference type="Pfam" id="PF01202">
    <property type="entry name" value="SKI"/>
    <property type="match status" value="1"/>
</dbReference>
<evidence type="ECO:0000313" key="12">
    <source>
        <dbReference type="EMBL" id="BCR35667.1"/>
    </source>
</evidence>
<accession>A0A7U9TJ41</accession>
<dbReference type="PROSITE" id="PS01128">
    <property type="entry name" value="SHIKIMATE_KINASE"/>
    <property type="match status" value="1"/>
</dbReference>
<dbReference type="GO" id="GO:0009423">
    <property type="term" value="P:chorismate biosynthetic process"/>
    <property type="evidence" value="ECO:0007669"/>
    <property type="project" value="UniProtKB-UniRule"/>
</dbReference>
<dbReference type="EMBL" id="AP024412">
    <property type="protein sequence ID" value="BCR35667.1"/>
    <property type="molecule type" value="Genomic_DNA"/>
</dbReference>
<dbReference type="GO" id="GO:0009073">
    <property type="term" value="P:aromatic amino acid family biosynthetic process"/>
    <property type="evidence" value="ECO:0007669"/>
    <property type="project" value="UniProtKB-KW"/>
</dbReference>
<evidence type="ECO:0000256" key="2">
    <source>
        <dbReference type="ARBA" id="ARBA00006997"/>
    </source>
</evidence>
<comment type="function">
    <text evidence="11">Catalyzes the specific phosphorylation of the 3-hydroxyl group of shikimic acid using ATP as a cosubstrate.</text>
</comment>
<dbReference type="GO" id="GO:0004765">
    <property type="term" value="F:shikimate kinase activity"/>
    <property type="evidence" value="ECO:0007669"/>
    <property type="project" value="UniProtKB-UniRule"/>
</dbReference>
<keyword evidence="7 11" id="KW-0418">Kinase</keyword>
<keyword evidence="4 11" id="KW-0028">Amino-acid biosynthesis</keyword>
<evidence type="ECO:0000256" key="10">
    <source>
        <dbReference type="ARBA" id="ARBA00048567"/>
    </source>
</evidence>
<evidence type="ECO:0000256" key="4">
    <source>
        <dbReference type="ARBA" id="ARBA00022605"/>
    </source>
</evidence>
<dbReference type="PRINTS" id="PR01100">
    <property type="entry name" value="SHIKIMTKNASE"/>
</dbReference>
<feature type="binding site" evidence="11">
    <location>
        <position position="128"/>
    </location>
    <ligand>
        <name>substrate</name>
    </ligand>
</feature>
<dbReference type="PANTHER" id="PTHR21087">
    <property type="entry name" value="SHIKIMATE KINASE"/>
    <property type="match status" value="1"/>
</dbReference>
<feature type="binding site" evidence="11">
    <location>
        <position position="113"/>
    </location>
    <ligand>
        <name>ATP</name>
        <dbReference type="ChEBI" id="CHEBI:30616"/>
    </ligand>
</feature>
<dbReference type="InterPro" id="IPR023000">
    <property type="entry name" value="Shikimate_kinase_CS"/>
</dbReference>
<keyword evidence="11" id="KW-0460">Magnesium</keyword>
<keyword evidence="11" id="KW-0963">Cytoplasm</keyword>
<keyword evidence="5 11" id="KW-0808">Transferase</keyword>
<evidence type="ECO:0000256" key="5">
    <source>
        <dbReference type="ARBA" id="ARBA00022679"/>
    </source>
</evidence>
<proteinExistence type="inferred from homology"/>
<dbReference type="SUPFAM" id="SSF52540">
    <property type="entry name" value="P-loop containing nucleoside triphosphate hydrolases"/>
    <property type="match status" value="1"/>
</dbReference>
<keyword evidence="13" id="KW-1185">Reference proteome</keyword>
<feature type="binding site" evidence="11">
    <location>
        <position position="14"/>
    </location>
    <ligand>
        <name>Mg(2+)</name>
        <dbReference type="ChEBI" id="CHEBI:18420"/>
    </ligand>
</feature>
<sequence>MNIYIIGMPGSGKTTIAKQLAKNLNYTYIDLDAMIEKDSLMFIEEIFEKYGEKKFRELETNALKEINCDQAIISCGGGVVTVKNNKELMKGLKLYLDTDITVIKKRLESDYQRPLLKQTTLEQLYDDRFLKYQDFADAIINNNYDIDQTVKVIENYLKNEEYK</sequence>
<keyword evidence="11" id="KW-0479">Metal-binding</keyword>
<dbReference type="RefSeq" id="WP_176238510.1">
    <property type="nucleotide sequence ID" value="NZ_AP024412.1"/>
</dbReference>
<feature type="binding site" evidence="11">
    <location>
        <position position="56"/>
    </location>
    <ligand>
        <name>substrate</name>
    </ligand>
</feature>
<reference evidence="12" key="1">
    <citation type="submission" date="2021-01" db="EMBL/GenBank/DDBJ databases">
        <title>Draft genome sequence of Acholeplasmataceae bacterium strain Mahy22.</title>
        <authorList>
            <person name="Watanabe M."/>
            <person name="Kojima H."/>
            <person name="Fukui M."/>
        </authorList>
    </citation>
    <scope>NUCLEOTIDE SEQUENCE</scope>
    <source>
        <strain evidence="12">Mahy22</strain>
    </source>
</reference>
<dbReference type="HAMAP" id="MF_00109">
    <property type="entry name" value="Shikimate_kinase"/>
    <property type="match status" value="1"/>
</dbReference>
<keyword evidence="6 11" id="KW-0547">Nucleotide-binding</keyword>
<comment type="catalytic activity">
    <reaction evidence="10 11">
        <text>shikimate + ATP = 3-phosphoshikimate + ADP + H(+)</text>
        <dbReference type="Rhea" id="RHEA:13121"/>
        <dbReference type="ChEBI" id="CHEBI:15378"/>
        <dbReference type="ChEBI" id="CHEBI:30616"/>
        <dbReference type="ChEBI" id="CHEBI:36208"/>
        <dbReference type="ChEBI" id="CHEBI:145989"/>
        <dbReference type="ChEBI" id="CHEBI:456216"/>
        <dbReference type="EC" id="2.7.1.71"/>
    </reaction>
</comment>
<dbReference type="CDD" id="cd00464">
    <property type="entry name" value="SK"/>
    <property type="match status" value="1"/>
</dbReference>
<evidence type="ECO:0000313" key="13">
    <source>
        <dbReference type="Proteomes" id="UP000620133"/>
    </source>
</evidence>
<comment type="cofactor">
    <cofactor evidence="11">
        <name>Mg(2+)</name>
        <dbReference type="ChEBI" id="CHEBI:18420"/>
    </cofactor>
    <text evidence="11">Binds 1 Mg(2+) ion per subunit.</text>
</comment>
<feature type="binding site" evidence="11">
    <location>
        <begin position="10"/>
        <end position="15"/>
    </location>
    <ligand>
        <name>ATP</name>
        <dbReference type="ChEBI" id="CHEBI:30616"/>
    </ligand>
</feature>
<evidence type="ECO:0000256" key="11">
    <source>
        <dbReference type="HAMAP-Rule" id="MF_00109"/>
    </source>
</evidence>
<evidence type="ECO:0000256" key="9">
    <source>
        <dbReference type="ARBA" id="ARBA00023141"/>
    </source>
</evidence>
<dbReference type="EC" id="2.7.1.71" evidence="3 11"/>
<feature type="binding site" evidence="11">
    <location>
        <position position="32"/>
    </location>
    <ligand>
        <name>substrate</name>
    </ligand>
</feature>
<dbReference type="Gene3D" id="3.40.50.300">
    <property type="entry name" value="P-loop containing nucleotide triphosphate hydrolases"/>
    <property type="match status" value="1"/>
</dbReference>
<comment type="subunit">
    <text evidence="11">Monomer.</text>
</comment>
<dbReference type="GO" id="GO:0005829">
    <property type="term" value="C:cytosol"/>
    <property type="evidence" value="ECO:0007669"/>
    <property type="project" value="TreeGrafter"/>
</dbReference>
<dbReference type="GO" id="GO:0008652">
    <property type="term" value="P:amino acid biosynthetic process"/>
    <property type="evidence" value="ECO:0007669"/>
    <property type="project" value="UniProtKB-KW"/>
</dbReference>
<keyword evidence="9 11" id="KW-0057">Aromatic amino acid biosynthesis</keyword>
<name>A0A7U9TJ41_9MOLU</name>
<dbReference type="UniPathway" id="UPA00053">
    <property type="reaction ID" value="UER00088"/>
</dbReference>
<comment type="caution">
    <text evidence="11">Lacks conserved residue(s) required for the propagation of feature annotation.</text>
</comment>
<dbReference type="InterPro" id="IPR031322">
    <property type="entry name" value="Shikimate/glucono_kinase"/>
</dbReference>
<dbReference type="Proteomes" id="UP000620133">
    <property type="component" value="Chromosome"/>
</dbReference>
<comment type="pathway">
    <text evidence="1 11">Metabolic intermediate biosynthesis; chorismate biosynthesis; chorismate from D-erythrose 4-phosphate and phosphoenolpyruvate: step 5/7.</text>
</comment>
<dbReference type="GO" id="GO:0000287">
    <property type="term" value="F:magnesium ion binding"/>
    <property type="evidence" value="ECO:0007669"/>
    <property type="project" value="UniProtKB-UniRule"/>
</dbReference>
<comment type="similarity">
    <text evidence="2 11">Belongs to the shikimate kinase family.</text>
</comment>
<evidence type="ECO:0000256" key="6">
    <source>
        <dbReference type="ARBA" id="ARBA00022741"/>
    </source>
</evidence>
<organism evidence="12 13">
    <name type="scientific">Mariniplasma anaerobium</name>
    <dbReference type="NCBI Taxonomy" id="2735436"/>
    <lineage>
        <taxon>Bacteria</taxon>
        <taxon>Bacillati</taxon>
        <taxon>Mycoplasmatota</taxon>
        <taxon>Mollicutes</taxon>
        <taxon>Acholeplasmatales</taxon>
        <taxon>Acholeplasmataceae</taxon>
        <taxon>Mariniplasma</taxon>
    </lineage>
</organism>
<dbReference type="PANTHER" id="PTHR21087:SF16">
    <property type="entry name" value="SHIKIMATE KINASE 1, CHLOROPLASTIC"/>
    <property type="match status" value="1"/>
</dbReference>
<comment type="subcellular location">
    <subcellularLocation>
        <location evidence="11">Cytoplasm</location>
    </subcellularLocation>
</comment>
<evidence type="ECO:0000256" key="7">
    <source>
        <dbReference type="ARBA" id="ARBA00022777"/>
    </source>
</evidence>
<dbReference type="GO" id="GO:0005524">
    <property type="term" value="F:ATP binding"/>
    <property type="evidence" value="ECO:0007669"/>
    <property type="project" value="UniProtKB-UniRule"/>
</dbReference>
<dbReference type="InterPro" id="IPR027417">
    <property type="entry name" value="P-loop_NTPase"/>
</dbReference>
<feature type="binding site" evidence="11">
    <location>
        <position position="77"/>
    </location>
    <ligand>
        <name>substrate</name>
    </ligand>
</feature>
<dbReference type="InterPro" id="IPR000623">
    <property type="entry name" value="Shikimate_kinase/TSH1"/>
</dbReference>